<reference evidence="1 2" key="1">
    <citation type="submission" date="2021-06" db="EMBL/GenBank/DDBJ databases">
        <title>Caerostris extrusa draft genome.</title>
        <authorList>
            <person name="Kono N."/>
            <person name="Arakawa K."/>
        </authorList>
    </citation>
    <scope>NUCLEOTIDE SEQUENCE [LARGE SCALE GENOMIC DNA]</scope>
</reference>
<comment type="caution">
    <text evidence="1">The sequence shown here is derived from an EMBL/GenBank/DDBJ whole genome shotgun (WGS) entry which is preliminary data.</text>
</comment>
<evidence type="ECO:0000313" key="2">
    <source>
        <dbReference type="Proteomes" id="UP001054945"/>
    </source>
</evidence>
<organism evidence="1 2">
    <name type="scientific">Caerostris extrusa</name>
    <name type="common">Bark spider</name>
    <name type="synonym">Caerostris bankana</name>
    <dbReference type="NCBI Taxonomy" id="172846"/>
    <lineage>
        <taxon>Eukaryota</taxon>
        <taxon>Metazoa</taxon>
        <taxon>Ecdysozoa</taxon>
        <taxon>Arthropoda</taxon>
        <taxon>Chelicerata</taxon>
        <taxon>Arachnida</taxon>
        <taxon>Araneae</taxon>
        <taxon>Araneomorphae</taxon>
        <taxon>Entelegynae</taxon>
        <taxon>Araneoidea</taxon>
        <taxon>Araneidae</taxon>
        <taxon>Caerostris</taxon>
    </lineage>
</organism>
<proteinExistence type="predicted"/>
<dbReference type="Proteomes" id="UP001054945">
    <property type="component" value="Unassembled WGS sequence"/>
</dbReference>
<name>A0AAV4QKL9_CAEEX</name>
<dbReference type="EMBL" id="BPLR01006284">
    <property type="protein sequence ID" value="GIY08742.1"/>
    <property type="molecule type" value="Genomic_DNA"/>
</dbReference>
<gene>
    <name evidence="1" type="ORF">CEXT_363781</name>
</gene>
<sequence>MRNKCILLKTRRLGYKKKEEKKRNYFSLPPFSIPIKLNRDFVFRPKKSFAILIHQPPCSFNFRWLQGKPGQVYARMVPVAHLSLTAFFIPQRHLVGNIFWLQFFSLDSPKQGGCFPWAPVPSRRQDYHHAPTF</sequence>
<dbReference type="AlphaFoldDB" id="A0AAV4QKL9"/>
<protein>
    <submittedName>
        <fullName evidence="1">Uncharacterized protein</fullName>
    </submittedName>
</protein>
<keyword evidence="2" id="KW-1185">Reference proteome</keyword>
<accession>A0AAV4QKL9</accession>
<evidence type="ECO:0000313" key="1">
    <source>
        <dbReference type="EMBL" id="GIY08742.1"/>
    </source>
</evidence>